<evidence type="ECO:0000313" key="2">
    <source>
        <dbReference type="EMBL" id="ABS68955.1"/>
    </source>
</evidence>
<proteinExistence type="predicted"/>
<dbReference type="AlphaFoldDB" id="A7ILR2"/>
<dbReference type="OrthoDB" id="9953487at2"/>
<protein>
    <submittedName>
        <fullName evidence="2">Uncharacterized protein</fullName>
    </submittedName>
</protein>
<dbReference type="EMBL" id="CP000781">
    <property type="protein sequence ID" value="ABS68955.1"/>
    <property type="molecule type" value="Genomic_DNA"/>
</dbReference>
<keyword evidence="1" id="KW-1133">Transmembrane helix</keyword>
<evidence type="ECO:0000313" key="3">
    <source>
        <dbReference type="Proteomes" id="UP000002417"/>
    </source>
</evidence>
<organism evidence="2 3">
    <name type="scientific">Xanthobacter autotrophicus (strain ATCC BAA-1158 / Py2)</name>
    <dbReference type="NCBI Taxonomy" id="78245"/>
    <lineage>
        <taxon>Bacteria</taxon>
        <taxon>Pseudomonadati</taxon>
        <taxon>Pseudomonadota</taxon>
        <taxon>Alphaproteobacteria</taxon>
        <taxon>Hyphomicrobiales</taxon>
        <taxon>Xanthobacteraceae</taxon>
        <taxon>Xanthobacter</taxon>
    </lineage>
</organism>
<keyword evidence="1" id="KW-0472">Membrane</keyword>
<dbReference type="KEGG" id="xau:Xaut_3729"/>
<dbReference type="Proteomes" id="UP000002417">
    <property type="component" value="Chromosome"/>
</dbReference>
<accession>A7ILR2</accession>
<dbReference type="HOGENOM" id="CLU_2497107_0_0_5"/>
<gene>
    <name evidence="2" type="ordered locus">Xaut_3729</name>
</gene>
<feature type="transmembrane region" description="Helical" evidence="1">
    <location>
        <begin position="6"/>
        <end position="23"/>
    </location>
</feature>
<keyword evidence="3" id="KW-1185">Reference proteome</keyword>
<keyword evidence="1" id="KW-0812">Transmembrane</keyword>
<dbReference type="STRING" id="78245.Xaut_3729"/>
<evidence type="ECO:0000256" key="1">
    <source>
        <dbReference type="SAM" id="Phobius"/>
    </source>
</evidence>
<reference evidence="2 3" key="1">
    <citation type="submission" date="2007-07" db="EMBL/GenBank/DDBJ databases">
        <title>Complete sequence of chromosome of Xanthobacter autotrophicus Py2.</title>
        <authorList>
            <consortium name="US DOE Joint Genome Institute"/>
            <person name="Copeland A."/>
            <person name="Lucas S."/>
            <person name="Lapidus A."/>
            <person name="Barry K."/>
            <person name="Glavina del Rio T."/>
            <person name="Hammon N."/>
            <person name="Israni S."/>
            <person name="Dalin E."/>
            <person name="Tice H."/>
            <person name="Pitluck S."/>
            <person name="Sims D."/>
            <person name="Brettin T."/>
            <person name="Bruce D."/>
            <person name="Detter J.C."/>
            <person name="Han C."/>
            <person name="Tapia R."/>
            <person name="Brainard J."/>
            <person name="Schmutz J."/>
            <person name="Larimer F."/>
            <person name="Land M."/>
            <person name="Hauser L."/>
            <person name="Kyrpides N."/>
            <person name="Kim E."/>
            <person name="Ensigns S.A."/>
            <person name="Richardson P."/>
        </authorList>
    </citation>
    <scope>NUCLEOTIDE SEQUENCE [LARGE SCALE GENOMIC DNA]</scope>
    <source>
        <strain evidence="3">ATCC BAA-1158 / Py2</strain>
    </source>
</reference>
<sequence>MLGITVADSVLVGTLILAVLAAWQGKKDGATAAKAAPSSDGTKELAEAVKDLAEAIRDGIQAQHGAVQRETAELLKQVSSRLERPR</sequence>
<name>A7ILR2_XANP2</name>